<keyword evidence="1" id="KW-1133">Transmembrane helix</keyword>
<reference evidence="2 3" key="1">
    <citation type="submission" date="2020-07" db="EMBL/GenBank/DDBJ databases">
        <title>Sequencing the genomes of 1000 actinobacteria strains.</title>
        <authorList>
            <person name="Klenk H.-P."/>
        </authorList>
    </citation>
    <scope>NUCLEOTIDE SEQUENCE [LARGE SCALE GENOMIC DNA]</scope>
    <source>
        <strain evidence="2 3">DSM 44749</strain>
    </source>
</reference>
<dbReference type="GeneID" id="98055560"/>
<keyword evidence="3" id="KW-1185">Reference proteome</keyword>
<evidence type="ECO:0000313" key="2">
    <source>
        <dbReference type="EMBL" id="NYG02838.1"/>
    </source>
</evidence>
<sequence length="44" mass="5043">MTTVNLGLLALTTPATLAALYRLFRERPRRLPVRTGYDTRRPTL</sequence>
<dbReference type="EMBL" id="JACCCZ010000001">
    <property type="protein sequence ID" value="NYG02838.1"/>
    <property type="molecule type" value="Genomic_DNA"/>
</dbReference>
<feature type="transmembrane region" description="Helical" evidence="1">
    <location>
        <begin position="6"/>
        <end position="24"/>
    </location>
</feature>
<keyword evidence="1" id="KW-0812">Transmembrane</keyword>
<dbReference type="AlphaFoldDB" id="A0A852W121"/>
<dbReference type="Proteomes" id="UP000549695">
    <property type="component" value="Unassembled WGS sequence"/>
</dbReference>
<comment type="caution">
    <text evidence="2">The sequence shown here is derived from an EMBL/GenBank/DDBJ whole genome shotgun (WGS) entry which is preliminary data.</text>
</comment>
<organism evidence="2 3">
    <name type="scientific">Pseudonocardia alni</name>
    <name type="common">Amycolata alni</name>
    <dbReference type="NCBI Taxonomy" id="33907"/>
    <lineage>
        <taxon>Bacteria</taxon>
        <taxon>Bacillati</taxon>
        <taxon>Actinomycetota</taxon>
        <taxon>Actinomycetes</taxon>
        <taxon>Pseudonocardiales</taxon>
        <taxon>Pseudonocardiaceae</taxon>
        <taxon>Pseudonocardia</taxon>
    </lineage>
</organism>
<evidence type="ECO:0000313" key="3">
    <source>
        <dbReference type="Proteomes" id="UP000549695"/>
    </source>
</evidence>
<evidence type="ECO:0000256" key="1">
    <source>
        <dbReference type="SAM" id="Phobius"/>
    </source>
</evidence>
<name>A0A852W121_PSEA5</name>
<dbReference type="RefSeq" id="WP_255497419.1">
    <property type="nucleotide sequence ID" value="NZ_BAAAJZ010000003.1"/>
</dbReference>
<keyword evidence="1" id="KW-0472">Membrane</keyword>
<proteinExistence type="predicted"/>
<gene>
    <name evidence="2" type="ORF">HDA37_003123</name>
</gene>
<accession>A0A852W121</accession>
<protein>
    <submittedName>
        <fullName evidence="2">Uncharacterized protein</fullName>
    </submittedName>
</protein>